<dbReference type="EMBL" id="BK014808">
    <property type="protein sequence ID" value="DAD76776.1"/>
    <property type="molecule type" value="Genomic_DNA"/>
</dbReference>
<reference evidence="1" key="1">
    <citation type="journal article" date="2021" name="Proc. Natl. Acad. Sci. U.S.A.">
        <title>A Catalog of Tens of Thousands of Viruses from Human Metagenomes Reveals Hidden Associations with Chronic Diseases.</title>
        <authorList>
            <person name="Tisza M.J."/>
            <person name="Buck C.B."/>
        </authorList>
    </citation>
    <scope>NUCLEOTIDE SEQUENCE</scope>
    <source>
        <strain evidence="1">CtdxI18</strain>
    </source>
</reference>
<protein>
    <submittedName>
        <fullName evidence="1">Uncharacterized protein</fullName>
    </submittedName>
</protein>
<accession>A0A8S5M3Q4</accession>
<sequence>MQPCSFYAHLQAMPVGIYHLTNRQRTVWERSQQ</sequence>
<name>A0A8S5M3Q4_9CAUD</name>
<organism evidence="1">
    <name type="scientific">Myoviridae sp. ctdxI18</name>
    <dbReference type="NCBI Taxonomy" id="2826673"/>
    <lineage>
        <taxon>Viruses</taxon>
        <taxon>Duplodnaviria</taxon>
        <taxon>Heunggongvirae</taxon>
        <taxon>Uroviricota</taxon>
        <taxon>Caudoviricetes</taxon>
    </lineage>
</organism>
<proteinExistence type="predicted"/>
<evidence type="ECO:0000313" key="1">
    <source>
        <dbReference type="EMBL" id="DAD76776.1"/>
    </source>
</evidence>